<feature type="non-terminal residue" evidence="1">
    <location>
        <position position="1"/>
    </location>
</feature>
<evidence type="ECO:0000313" key="1">
    <source>
        <dbReference type="EMBL" id="JAT33334.1"/>
    </source>
</evidence>
<dbReference type="AlphaFoldDB" id="A0A1B6MBR5"/>
<dbReference type="EMBL" id="GEBQ01006643">
    <property type="protein sequence ID" value="JAT33334.1"/>
    <property type="molecule type" value="Transcribed_RNA"/>
</dbReference>
<sequence>EGPQTTRQFCEEQFGCTDCVWINRAHPLDQERKAIIAHIPDDGDVEYIMSQTRRLKGTNFSVQRDFPREVREKRACLMAVRAEIERIAGNRPMPLKFDHLTVNGVRFTWGNGKLSAGQ</sequence>
<accession>A0A1B6MBR5</accession>
<name>A0A1B6MBR5_9HEMI</name>
<proteinExistence type="predicted"/>
<reference evidence="1" key="1">
    <citation type="submission" date="2015-11" db="EMBL/GenBank/DDBJ databases">
        <title>De novo transcriptome assembly of four potential Pierce s Disease insect vectors from Arizona vineyards.</title>
        <authorList>
            <person name="Tassone E.E."/>
        </authorList>
    </citation>
    <scope>NUCLEOTIDE SEQUENCE</scope>
</reference>
<feature type="non-terminal residue" evidence="1">
    <location>
        <position position="118"/>
    </location>
</feature>
<gene>
    <name evidence="1" type="ORF">g.53332</name>
</gene>
<protein>
    <submittedName>
        <fullName evidence="1">Uncharacterized protein</fullName>
    </submittedName>
</protein>
<organism evidence="1">
    <name type="scientific">Graphocephala atropunctata</name>
    <dbReference type="NCBI Taxonomy" id="36148"/>
    <lineage>
        <taxon>Eukaryota</taxon>
        <taxon>Metazoa</taxon>
        <taxon>Ecdysozoa</taxon>
        <taxon>Arthropoda</taxon>
        <taxon>Hexapoda</taxon>
        <taxon>Insecta</taxon>
        <taxon>Pterygota</taxon>
        <taxon>Neoptera</taxon>
        <taxon>Paraneoptera</taxon>
        <taxon>Hemiptera</taxon>
        <taxon>Auchenorrhyncha</taxon>
        <taxon>Membracoidea</taxon>
        <taxon>Cicadellidae</taxon>
        <taxon>Cicadellinae</taxon>
        <taxon>Cicadellini</taxon>
        <taxon>Graphocephala</taxon>
    </lineage>
</organism>